<keyword evidence="3" id="KW-0597">Phosphoprotein</keyword>
<dbReference type="InterPro" id="IPR025110">
    <property type="entry name" value="AMP-bd_C"/>
</dbReference>
<evidence type="ECO:0000256" key="3">
    <source>
        <dbReference type="ARBA" id="ARBA00022553"/>
    </source>
</evidence>
<feature type="region of interest" description="Disordered" evidence="5">
    <location>
        <begin position="3865"/>
        <end position="3887"/>
    </location>
</feature>
<feature type="domain" description="Carrier" evidence="6">
    <location>
        <begin position="2053"/>
        <end position="2128"/>
    </location>
</feature>
<dbReference type="InterPro" id="IPR036736">
    <property type="entry name" value="ACP-like_sf"/>
</dbReference>
<keyword evidence="8" id="KW-1185">Reference proteome</keyword>
<dbReference type="SMART" id="SM00823">
    <property type="entry name" value="PKS_PP"/>
    <property type="match status" value="4"/>
</dbReference>
<organism evidence="7 8">
    <name type="scientific">Corallococcus praedator</name>
    <dbReference type="NCBI Taxonomy" id="2316724"/>
    <lineage>
        <taxon>Bacteria</taxon>
        <taxon>Pseudomonadati</taxon>
        <taxon>Myxococcota</taxon>
        <taxon>Myxococcia</taxon>
        <taxon>Myxococcales</taxon>
        <taxon>Cystobacterineae</taxon>
        <taxon>Myxococcaceae</taxon>
        <taxon>Corallococcus</taxon>
    </lineage>
</organism>
<dbReference type="NCBIfam" id="NF003417">
    <property type="entry name" value="PRK04813.1"/>
    <property type="match status" value="4"/>
</dbReference>
<dbReference type="InterPro" id="IPR045851">
    <property type="entry name" value="AMP-bd_C_sf"/>
</dbReference>
<dbReference type="CDD" id="cd17652">
    <property type="entry name" value="A_NRPS_CmdD_like"/>
    <property type="match status" value="1"/>
</dbReference>
<dbReference type="Gene3D" id="1.10.1200.10">
    <property type="entry name" value="ACP-like"/>
    <property type="match status" value="4"/>
</dbReference>
<dbReference type="PROSITE" id="PS00012">
    <property type="entry name" value="PHOSPHOPANTETHEINE"/>
    <property type="match status" value="4"/>
</dbReference>
<evidence type="ECO:0000256" key="4">
    <source>
        <dbReference type="ARBA" id="ARBA00022737"/>
    </source>
</evidence>
<dbReference type="Pfam" id="PF13193">
    <property type="entry name" value="AMP-binding_C"/>
    <property type="match status" value="4"/>
</dbReference>
<dbReference type="Proteomes" id="UP000278907">
    <property type="component" value="Unassembled WGS sequence"/>
</dbReference>
<comment type="cofactor">
    <cofactor evidence="1">
        <name>pantetheine 4'-phosphate</name>
        <dbReference type="ChEBI" id="CHEBI:47942"/>
    </cofactor>
</comment>
<dbReference type="Pfam" id="PF00668">
    <property type="entry name" value="Condensation"/>
    <property type="match status" value="5"/>
</dbReference>
<keyword evidence="4" id="KW-0677">Repeat</keyword>
<dbReference type="PANTHER" id="PTHR45527:SF1">
    <property type="entry name" value="FATTY ACID SYNTHASE"/>
    <property type="match status" value="1"/>
</dbReference>
<feature type="domain" description="Carrier" evidence="6">
    <location>
        <begin position="4637"/>
        <end position="4712"/>
    </location>
</feature>
<dbReference type="CDD" id="cd19534">
    <property type="entry name" value="E_NRPS"/>
    <property type="match status" value="1"/>
</dbReference>
<dbReference type="Gene3D" id="3.30.300.30">
    <property type="match status" value="4"/>
</dbReference>
<dbReference type="InterPro" id="IPR023213">
    <property type="entry name" value="CAT-like_dom_sf"/>
</dbReference>
<dbReference type="Gene3D" id="3.40.50.980">
    <property type="match status" value="8"/>
</dbReference>
<dbReference type="PROSITE" id="PS50075">
    <property type="entry name" value="CARRIER"/>
    <property type="match status" value="4"/>
</dbReference>
<evidence type="ECO:0000256" key="2">
    <source>
        <dbReference type="ARBA" id="ARBA00022450"/>
    </source>
</evidence>
<dbReference type="NCBIfam" id="TIGR01733">
    <property type="entry name" value="AA-adenyl-dom"/>
    <property type="match status" value="4"/>
</dbReference>
<dbReference type="CDD" id="cd05930">
    <property type="entry name" value="A_NRPS"/>
    <property type="match status" value="1"/>
</dbReference>
<dbReference type="InterPro" id="IPR001242">
    <property type="entry name" value="Condensation_dom"/>
</dbReference>
<dbReference type="InterPro" id="IPR010060">
    <property type="entry name" value="NRPS_synth"/>
</dbReference>
<dbReference type="InterPro" id="IPR009081">
    <property type="entry name" value="PP-bd_ACP"/>
</dbReference>
<dbReference type="Pfam" id="PF00501">
    <property type="entry name" value="AMP-binding"/>
    <property type="match status" value="4"/>
</dbReference>
<dbReference type="SUPFAM" id="SSF52777">
    <property type="entry name" value="CoA-dependent acyltransferases"/>
    <property type="match status" value="10"/>
</dbReference>
<reference evidence="7 8" key="1">
    <citation type="submission" date="2018-09" db="EMBL/GenBank/DDBJ databases">
        <authorList>
            <person name="Livingstone P.G."/>
            <person name="Whitworth D.E."/>
        </authorList>
    </citation>
    <scope>NUCLEOTIDE SEQUENCE [LARGE SCALE GENOMIC DNA]</scope>
    <source>
        <strain evidence="7 8">CA031B</strain>
    </source>
</reference>
<evidence type="ECO:0000259" key="6">
    <source>
        <dbReference type="PROSITE" id="PS50075"/>
    </source>
</evidence>
<dbReference type="EMBL" id="RAWI01000015">
    <property type="protein sequence ID" value="RKI15776.1"/>
    <property type="molecule type" value="Genomic_DNA"/>
</dbReference>
<dbReference type="InterPro" id="IPR006162">
    <property type="entry name" value="Ppantetheine_attach_site"/>
</dbReference>
<dbReference type="InterPro" id="IPR020845">
    <property type="entry name" value="AMP-binding_CS"/>
</dbReference>
<dbReference type="PROSITE" id="PS00455">
    <property type="entry name" value="AMP_BINDING"/>
    <property type="match status" value="4"/>
</dbReference>
<dbReference type="PANTHER" id="PTHR45527">
    <property type="entry name" value="NONRIBOSOMAL PEPTIDE SYNTHETASE"/>
    <property type="match status" value="1"/>
</dbReference>
<dbReference type="CDD" id="cd17643">
    <property type="entry name" value="A_NRPS_Cytc1-like"/>
    <property type="match status" value="1"/>
</dbReference>
<name>A0ABX9QRU7_9BACT</name>
<dbReference type="InterPro" id="IPR020806">
    <property type="entry name" value="PKS_PP-bd"/>
</dbReference>
<dbReference type="InterPro" id="IPR010071">
    <property type="entry name" value="AA_adenyl_dom"/>
</dbReference>
<dbReference type="InterPro" id="IPR000873">
    <property type="entry name" value="AMP-dep_synth/lig_dom"/>
</dbReference>
<evidence type="ECO:0000256" key="5">
    <source>
        <dbReference type="SAM" id="MobiDB-lite"/>
    </source>
</evidence>
<sequence>MNAETFVFPVSFAQQRLWFLHLMQPDNPSYNIAGAVRLQGVLDVGALQRTFDAMVERHESLRTTFAQEAGHPVQVVATEGTAPVVLVDLQALPEAEREEAARQGTTEETRRPFDLMRGPLLRAHLFRLTTTDHVLVMTMHHIISDGGSLGILIQEVAQLYAAFSSGREPELEPLPIQYADYAQWQREWLSTEGVLTEHVAYWKKQLAGASLLQLPTDHPRPAIQTQRGALLPLHLPSRLVAELQRLSQRERATLFMTLLASFQALLSRYTHQHDILVGAPQNSRGRVQTEGLIGLFVNTLVLRGDLSGNPTFRELLQRTRETTLAAYSHQDIPFERLVDEVQPERNLAYTPLFQVAFNLQAQAPQALVLPGAKIVPIEVETGTAKFDLTLDLQESADGLRGFFEYNRDLFEPSTMERMRGHFQTLLEGIVAQPDARLESLPLLTQPERHQLLDVWPVLKDFSGRDCLHQRFEAQVRRRPDAIAVVGDGERLTYAELDARANQLAHALLARGLAPETLVGLCVERSLATVVGILGILKAGGAYVPLDPTYPADRLAFMVEDSRMPLVITQRALVERLPASGTELFVLEEASELLAGQPTRAPGLALDSDHLAYVIYTSGSTGLPKGSLLPHRNVTRLFEATEEWFHFDEKDVWTLFHSYAFDFSVWELWGALLHGGRLVIVPYLVSRSPDAFYELLSQERVTVLNQTPAAFRQLIQAEERSESGPRPLALRYVIFGGEALEPASLVPWFRRHGDTQPRLINMYGITETTVHVTYRPMSMTEAERTQQSPIGVAIPDLQLYVLDARLEPVPVGVAGEIFVGGAGLARGYLGRPALTAERFIPHPYSRTPGAALYRTGDLARFTKDGQLEYLGRIDHQVKIRGFRIELSEIQIVLSLHPAVREALVLVREDVPGNKSLVAYVAAPKESTPSINDLRQYLLGKLPDYMVPGAFVMLEQFPLTANGKVDRKALPTPDQSRPDLGTQYVAPRTRPEEVLCAIWAEVLDVERVGIHDNFFALGGDSILSIQVLTLAQREGIRFSLQQLFQHQTVATLLQAAEVRAATTEELPRTEPFSLITPEDRARLPADVEDAYPLARIQAGMLYHMALAPNSNIYHNTDSFHLRLRVPLDPVRFEEAVQAIVARQPVLRTAFDMTTYSQPLQLVHRSAHLSIEFVDLRHLSDAEQDAEIHKLLELEKQRHFELSRPPLLRFFIHQRAEGSFQFTLTECHAIIDGWSLHSTLVEMFNHYHALQGGQTPPPAEQTGLTYRDFVALEQRALASEEHQRYWRDQLAGGSVMRLPRWRRALPEGEPRIATVKVPISQEIHAGLKALTRTASVPFKSILVAAHLKVMSLLSGREDVITGMGVNSRPEEGDGSKLRGIFLNTLPFRLKLAPGSWTSLVHAAFESERTLYPFRRYPMAEIQRQWGREALYEVMFNYMHFHVLHDLSGTLASVETLGVIRSEGTNVTLAVHFQTEPHTQELTLELDYNAVELEHEQVERIGASYARVLNALAFHAEEAHHLSSALPPDEQQRMLVEWNATSVPFPRTTTFQELFEAQARMTPDAVAVVDGSRSLSYRALDARANKLAHHLRSRGVGPEHVVALGLERSIELLVGLLGALKAGAAYLPLDATYPAERLAYMLTDSRAAILLTTKALDATFASSYVKRVFLDALEFIGPASPLALPSSAGSESLAYVIYTSGSTGLPKGAMITQGGLVQYLTWAARTYQVEAGQSALVHTSIAFDATVTSLLTPLLRGATVRMLPAGNELETLARVLQEERGHELVKLTPAHLQALSHLIPPAALARLDSTFVVGGEALAPATAEFWREHAPGVRLINEYGPTETVVGCSIHDVTRDGLREGIVPIGRPISNTELYILDERMQPVPVAVAGELYIGGAGVARGYLMRPSLTAERFVPDPFSGRPGQRLYRTGDLARFLPDGTLDFIGRRDGQVKLRGYRIELGEIEAALRMHTSVHDAVVLVREDEPGDPKLVAYVVPSPERQVEAISLRTHLLQRLPGYMIPSAFVAMEELPLTSNGKVNRKGLSSPTLRAIDTVVGPRNDTESLVASIWADVLRTDRFGIHDHFFDLGGHSLLATQVVSRVREAFGLELPISALFEAPTVATLAEHLQALRAHGAGEAPPPPLTAYPREEALPLSFAQQRLWFLDQMQSGSAFYNMPAVLRLTGTLVPETVRRCLEELLRRHEILRTTFQMSGQAPVQRIAPEATPALEFIDLRALPAERREEEARRLATEEAQRPFTLSTGPLFRGALIRLGEDEHLLLLTLHHIVADGWSLSVLVQEVAELYRAFSANQPSLLPRLPVQYGDYARWQREWLSGPVLERQRDYWKQRLAGAPAFLDLPTDFPRPPVQRFLGATHQGLLLPEDAAAKLRDLCRRESVTPFMALMAAFQVLLHRSTGETDIVFGTDIANRNHSGTEGLIGFFVNQLVMRGDLGGDPSFRALLAQARREALAAYAHQDLPFEDLVKALNPERDLAYSPLFQVKLILQNAPSSDLELPGLTLREESSSTGAAKFDMTWVVTDTARGLECLCEYSTDLYTQATIDRMMGHLREVLLGALARPEERISRLPLLSAQERHQVLGAWNDTASPLPEVLLAHQLFEAQAARTPDAVAVSFEEKQLTYRELDARANQLAWYLKERGVGPESRVGLCVERSLDMVVGILGILKAGGAWLPLDPTYPVERLGLMMQDASIPVLVTQEHLAEELPSLGLLVCLDSEWPQIARKPVTPPGVELSPDNLAYIIFTSGSTGRPKGTLLSHRGLCNTALAAGRGHRLHPASRVLQFAAFGFDASVCEVFSTLLAGARLCLASRDDIMPGPPLQALLASQAITTVTLTPSVLARLEPTGLPALETLISAGETCTPELARRWVGACHFINAYGPTEVTVCASLEDHVDPERPGIGKAWPNVRLYVLDARMQPLPVGVPGELYIAGVGVARGYLDRPELTAERFVPEPFGTVPGARMYRSGDRVRLRADGSLEFLGRLDQQVKLRGFRIELEEIEAALAERPEVSAVAVALREEAPGRKQLVAYVVPEEGMNPEPRALRDGLAARLPEYMVPSAFVLLQALPLTAHGKVDRKALPSLEQQHPQQRESTYVAPRTPVEQALADIWASVLSRERVGIHDDFFELGGDSIVSIQVIARATEAGLYITPKQVFQHKTIASLAPQVGQAQRPQAEQGAVMGPGPLTPIQRWFFEWERPQPHHYNQAVLLGLRQPLAPALLEEALRALVAHHDVLRLRFDSTPEGWKQTGTGLENTVTLRQVDLSGLEDGPQRAALEVEAQRAQAGFRLEQAPLMAAVLFDLGAQRGTRLLLAIHHLVMDAVSWRVLLMDLESACQQLLRDAPASLPPKTTSFLAWAQRLEHHAQGPELEQEAAYWLGQSSDVQALPVDDATGANTHASARTVTVSLETEETRLLLQEVPKSWRARIDEVLIAALAQALSSWTNQSRVRVQLEGHGREEIFEDVDLSRTVGWFTTTYPVTLELPEGGTPGARLRAVRDALQQVPRKGLGYGLLRYLRKDDVGQRIQAQPEPQVSFNYLGQLDSALSPASLFTASDEPSGSPHGSLGRRRQVLDVNAHVLGGRLEVSFTYSQALHQQATLERVAAEYLQALRTLVAQRASEDAARVSPGDFPLAPLSQPALDELVRTSPGIVDLYPLSPMQQGMLFHALLDPRESVYFERAAWTLEADLDVAALRRAWQQIIARYPILRTRFAWEGLAQPLQVVQREVHLPWEEHDLRDKPPEVQQRWQSDWMATDQARGFNPKQAPLMRVAVLRLAERSWRVVWSFHHLLLDGWSVGRVLNEMLAFYDAATRQQPLRMEEPPLYRDYVAWLVKQGTAQAEGWWREALKGFGEPTPLPGESGGQARSAPQVMGERRRHLSAEVTERLRALSRRHQVTLNTLVQAAWALVLGRHAGAEDVVFGATVAGRPPELPGVEQMVGLFINTLPTRVKLPPEQKVVDWLKAFQDWQVERAPYEYAPLVQVQGWSPVPRGTPLFESIFVFENYPVEEAVRQGASQFEIRDVVAQERTNYPLTLTAHADRELLLHIDFESPRLEAAAVERMLEQMGTVLEGMTEAEDKRLWQLSLLTGAERHRVLVEWNDTLVEPGQMACLPELIEAHARRTPDAIAVASPGSAPLTYGQLEERANRLAHHLRARGVGPEHLVGVCLEKSPELIIALLGILKAGGAYVPLDPSYPSERLTRMISEARLSLLLTQRDIAETLSNPAVELYLLEEEAPARAPLPANAPPWRSSPEELAYVVFTSGSTGTPKGVMVSHRNWANAYLGWERSYELTEGCRSHLQMASFSFDVFAGDFARAMGSGGKLVLCPREWLLEPTKLHALMKDEQVDCAEFVPAVLRGLLQHLEDTRQRLDFMRALIAGSDAWFVSEYHRLRGVIGGTTRLINSYGVTEATIDSTWFDGDGLGTEGNQLVPIGKPFANNRLYVLDTHQQPVPAGLAGELFIGGEGVARGYRLRPELTAERFVPDPFGPPGARLYRTGDRARYLPDGNIEFMGRADTQVKLRGFRVELGEIESTLGRHPSVQSAVVVLREDPKSPRRLVAYVVGASEALDTTVLRDFLRERLPDYMIPALMVRMDALPLTPNGKVDRRALPAPDATARAAEAQFVPPRSPTETDLLAIWREVLGLESISVLDTFFDIGGHSLLATQIISRANTAFQVTLPLRALFEYPTIAELAEQVVLAQLEQADSVALAQAMDEVDGLSEEELEKLLEGANE</sequence>
<proteinExistence type="predicted"/>
<keyword evidence="2" id="KW-0596">Phosphopantetheine</keyword>
<dbReference type="Gene3D" id="3.30.559.30">
    <property type="entry name" value="Nonribosomal peptide synthetase, condensation domain"/>
    <property type="match status" value="5"/>
</dbReference>
<dbReference type="CDD" id="cd19543">
    <property type="entry name" value="DCL_NRPS"/>
    <property type="match status" value="1"/>
</dbReference>
<comment type="caution">
    <text evidence="7">The sequence shown here is derived from an EMBL/GenBank/DDBJ whole genome shotgun (WGS) entry which is preliminary data.</text>
</comment>
<evidence type="ECO:0000313" key="8">
    <source>
        <dbReference type="Proteomes" id="UP000278907"/>
    </source>
</evidence>
<dbReference type="Pfam" id="PF00550">
    <property type="entry name" value="PP-binding"/>
    <property type="match status" value="4"/>
</dbReference>
<dbReference type="Gene3D" id="3.30.559.10">
    <property type="entry name" value="Chloramphenicol acetyltransferase-like domain"/>
    <property type="match status" value="5"/>
</dbReference>
<gene>
    <name evidence="7" type="ORF">D7Y13_03625</name>
</gene>
<dbReference type="SUPFAM" id="SSF47336">
    <property type="entry name" value="ACP-like"/>
    <property type="match status" value="4"/>
</dbReference>
<dbReference type="Gene3D" id="2.30.38.10">
    <property type="entry name" value="Luciferase, Domain 3"/>
    <property type="match status" value="4"/>
</dbReference>
<protein>
    <submittedName>
        <fullName evidence="7">Amino acid adenylation domain-containing protein</fullName>
    </submittedName>
</protein>
<dbReference type="RefSeq" id="WP_120582360.1">
    <property type="nucleotide sequence ID" value="NZ_RAWI01000015.1"/>
</dbReference>
<evidence type="ECO:0000313" key="7">
    <source>
        <dbReference type="EMBL" id="RKI15776.1"/>
    </source>
</evidence>
<dbReference type="CDD" id="cd19531">
    <property type="entry name" value="LCL_NRPS-like"/>
    <property type="match status" value="2"/>
</dbReference>
<dbReference type="NCBIfam" id="TIGR01720">
    <property type="entry name" value="NRPS-para261"/>
    <property type="match status" value="1"/>
</dbReference>
<feature type="domain" description="Carrier" evidence="6">
    <location>
        <begin position="984"/>
        <end position="1058"/>
    </location>
</feature>
<evidence type="ECO:0000256" key="1">
    <source>
        <dbReference type="ARBA" id="ARBA00001957"/>
    </source>
</evidence>
<accession>A0ABX9QRU7</accession>
<feature type="domain" description="Carrier" evidence="6">
    <location>
        <begin position="3109"/>
        <end position="3183"/>
    </location>
</feature>
<dbReference type="SUPFAM" id="SSF56801">
    <property type="entry name" value="Acetyl-CoA synthetase-like"/>
    <property type="match status" value="4"/>
</dbReference>